<dbReference type="SUPFAM" id="SSF48366">
    <property type="entry name" value="Ras GEF"/>
    <property type="match status" value="1"/>
</dbReference>
<dbReference type="OrthoDB" id="2412973at2759"/>
<dbReference type="Pfam" id="PF00017">
    <property type="entry name" value="SH2"/>
    <property type="match status" value="1"/>
</dbReference>
<evidence type="ECO:0000259" key="7">
    <source>
        <dbReference type="PROSITE" id="PS50105"/>
    </source>
</evidence>
<dbReference type="SUPFAM" id="SSF47769">
    <property type="entry name" value="SAM/Pointed domain"/>
    <property type="match status" value="1"/>
</dbReference>
<feature type="domain" description="Ras-GEF" evidence="6">
    <location>
        <begin position="630"/>
        <end position="883"/>
    </location>
</feature>
<dbReference type="InterPro" id="IPR001895">
    <property type="entry name" value="RASGEF_cat_dom"/>
</dbReference>
<accession>A0A653BXS3</accession>
<dbReference type="InterPro" id="IPR044102">
    <property type="entry name" value="SH2_SHEP1/BCAR3/NSP1"/>
</dbReference>
<protein>
    <recommendedName>
        <fullName evidence="10">SH2 domain-containing protein</fullName>
    </recommendedName>
</protein>
<feature type="region of interest" description="Disordered" evidence="4">
    <location>
        <begin position="346"/>
        <end position="427"/>
    </location>
</feature>
<name>A0A653BXS3_CALMS</name>
<dbReference type="InterPro" id="IPR000980">
    <property type="entry name" value="SH2"/>
</dbReference>
<sequence length="920" mass="101736">MGKNASKLKKKSSINNLSWPRFGSLPLRASKYRLHHATPIISAPPIGAPPNGAPPSEHRGKHKDIDVWLRDLELEEYEAVFQKFSGVEELLELSEREVKELGVKKASHRARIVTSLTCLRAKYYENIPRKPSSRHSVAVDSRHKIRREDTLTDLSVVTEAVQSKSLNNLIMEPVVDPTTSPSAATELKKALEWELSLDGRDLRSHAWYHGAIPRARAEEIVREEGGFLVRDCASQPGDYVLTCRCKGHPLHFVINKVILQPDTVYERVQFQFEDEPFDTVPDLITYYVGSGKPITSLSGARIQHPKNRMYPLSFYASKYPTPLPQSRLTSPAGTPMGQYRGSFRVAAGAGTGSSPTRPGRDAPPRLPSKKQRSQSLTPSEVNRISQEKCNSADGVIQSPLMTRSAGSDGIPIGSKFSSHSLPRNPHNKLSLSCSSNTLGRNCRITSDTTLSPCAERRLFSESDSGLSESPPPKPSRLPNLSLDDPAHHNKWCSDSNVAGPQMGLQRLASYHASGSDSGNGSGDSALSSATDAMEPALSGKTASGGGVVIKNPRYNLSSSDSTATLKNFCMPVADYPALEEQLMETPAPCINETSRFDLDNFQTLLLPVNENKPLDAQALRRLKMTLAESGPRVLANHLTRTDLDVIFGEAVASDVEEVDPVTKKLVGGMALCALPHGRRFRKDLIERTECLKLLVAVTILTCADEGERTEILNKWIEIAIDTKTALGNLFGFCGIMLGLCLPQIERLDTTWHMLRQKYTDAAFNFEAKLRPTLKNMNSCSNPQAPNTTIPHLLPFILLLERALEDLVSLGNEQSSLVQTCLNPWESNTPDFGLSTLLNHLDTARRYMELSATYQRNAEIVLGEARMDELTLDMFRTEFQLKFLWGSRGAYAPPNERHAKFEQVLSVMAEKYCNLKIETEV</sequence>
<evidence type="ECO:0000256" key="2">
    <source>
        <dbReference type="PROSITE-ProRule" id="PRU00168"/>
    </source>
</evidence>
<feature type="compositionally biased region" description="Low complexity" evidence="4">
    <location>
        <begin position="512"/>
        <end position="529"/>
    </location>
</feature>
<dbReference type="Proteomes" id="UP000410492">
    <property type="component" value="Unassembled WGS sequence"/>
</dbReference>
<dbReference type="PANTHER" id="PTHR14247">
    <property type="entry name" value="BREAST CANCER ANTI-ESTROGEN RESISTANCE PROTEIN 3 HOMOLOG-LIKE PROTEIN"/>
    <property type="match status" value="1"/>
</dbReference>
<evidence type="ECO:0000259" key="6">
    <source>
        <dbReference type="PROSITE" id="PS50009"/>
    </source>
</evidence>
<feature type="region of interest" description="Disordered" evidence="4">
    <location>
        <begin position="511"/>
        <end position="544"/>
    </location>
</feature>
<evidence type="ECO:0000256" key="3">
    <source>
        <dbReference type="PROSITE-ProRule" id="PRU00191"/>
    </source>
</evidence>
<gene>
    <name evidence="8" type="ORF">CALMAC_LOCUS4564</name>
</gene>
<dbReference type="FunFam" id="3.30.505.10:FF:000013">
    <property type="entry name" value="SH2 domain-containing protein 3C isoform X1"/>
    <property type="match status" value="1"/>
</dbReference>
<dbReference type="SMART" id="SM00147">
    <property type="entry name" value="RasGEF"/>
    <property type="match status" value="1"/>
</dbReference>
<dbReference type="Gene3D" id="1.10.150.50">
    <property type="entry name" value="Transcription Factor, Ets-1"/>
    <property type="match status" value="1"/>
</dbReference>
<dbReference type="InterPro" id="IPR036964">
    <property type="entry name" value="RASGEF_cat_dom_sf"/>
</dbReference>
<organism evidence="8 9">
    <name type="scientific">Callosobruchus maculatus</name>
    <name type="common">Southern cowpea weevil</name>
    <name type="synonym">Pulse bruchid</name>
    <dbReference type="NCBI Taxonomy" id="64391"/>
    <lineage>
        <taxon>Eukaryota</taxon>
        <taxon>Metazoa</taxon>
        <taxon>Ecdysozoa</taxon>
        <taxon>Arthropoda</taxon>
        <taxon>Hexapoda</taxon>
        <taxon>Insecta</taxon>
        <taxon>Pterygota</taxon>
        <taxon>Neoptera</taxon>
        <taxon>Endopterygota</taxon>
        <taxon>Coleoptera</taxon>
        <taxon>Polyphaga</taxon>
        <taxon>Cucujiformia</taxon>
        <taxon>Chrysomeloidea</taxon>
        <taxon>Chrysomelidae</taxon>
        <taxon>Bruchinae</taxon>
        <taxon>Bruchini</taxon>
        <taxon>Callosobruchus</taxon>
    </lineage>
</organism>
<dbReference type="PRINTS" id="PR00401">
    <property type="entry name" value="SH2DOMAIN"/>
</dbReference>
<dbReference type="SMART" id="SM00454">
    <property type="entry name" value="SAM"/>
    <property type="match status" value="1"/>
</dbReference>
<dbReference type="PANTHER" id="PTHR14247:SF8">
    <property type="entry name" value="RAS-GEF DOMAIN-CONTAINING PROTEIN"/>
    <property type="match status" value="1"/>
</dbReference>
<keyword evidence="2" id="KW-0344">Guanine-nucleotide releasing factor</keyword>
<dbReference type="GO" id="GO:0005085">
    <property type="term" value="F:guanyl-nucleotide exchange factor activity"/>
    <property type="evidence" value="ECO:0007669"/>
    <property type="project" value="UniProtKB-KW"/>
</dbReference>
<evidence type="ECO:0000313" key="9">
    <source>
        <dbReference type="Proteomes" id="UP000410492"/>
    </source>
</evidence>
<proteinExistence type="predicted"/>
<dbReference type="AlphaFoldDB" id="A0A653BXS3"/>
<keyword evidence="1 3" id="KW-0727">SH2 domain</keyword>
<evidence type="ECO:0000259" key="5">
    <source>
        <dbReference type="PROSITE" id="PS50001"/>
    </source>
</evidence>
<keyword evidence="9" id="KW-1185">Reference proteome</keyword>
<feature type="compositionally biased region" description="Polar residues" evidence="4">
    <location>
        <begin position="373"/>
        <end position="389"/>
    </location>
</feature>
<dbReference type="Pfam" id="PF00536">
    <property type="entry name" value="SAM_1"/>
    <property type="match status" value="1"/>
</dbReference>
<reference evidence="8 9" key="1">
    <citation type="submission" date="2019-01" db="EMBL/GenBank/DDBJ databases">
        <authorList>
            <person name="Sayadi A."/>
        </authorList>
    </citation>
    <scope>NUCLEOTIDE SEQUENCE [LARGE SCALE GENOMIC DNA]</scope>
</reference>
<feature type="region of interest" description="Disordered" evidence="4">
    <location>
        <begin position="40"/>
        <end position="61"/>
    </location>
</feature>
<dbReference type="SUPFAM" id="SSF55550">
    <property type="entry name" value="SH2 domain"/>
    <property type="match status" value="1"/>
</dbReference>
<evidence type="ECO:0000256" key="1">
    <source>
        <dbReference type="ARBA" id="ARBA00022999"/>
    </source>
</evidence>
<evidence type="ECO:0000256" key="4">
    <source>
        <dbReference type="SAM" id="MobiDB-lite"/>
    </source>
</evidence>
<dbReference type="PROSITE" id="PS50105">
    <property type="entry name" value="SAM_DOMAIN"/>
    <property type="match status" value="1"/>
</dbReference>
<dbReference type="CDD" id="cd10337">
    <property type="entry name" value="SH2_BCAR3"/>
    <property type="match status" value="1"/>
</dbReference>
<dbReference type="Pfam" id="PF00617">
    <property type="entry name" value="RasGEF"/>
    <property type="match status" value="1"/>
</dbReference>
<feature type="region of interest" description="Disordered" evidence="4">
    <location>
        <begin position="460"/>
        <end position="482"/>
    </location>
</feature>
<dbReference type="InterPro" id="IPR013761">
    <property type="entry name" value="SAM/pointed_sf"/>
</dbReference>
<dbReference type="PROSITE" id="PS50001">
    <property type="entry name" value="SH2"/>
    <property type="match status" value="1"/>
</dbReference>
<feature type="compositionally biased region" description="Polar residues" evidence="4">
    <location>
        <begin position="415"/>
        <end position="427"/>
    </location>
</feature>
<dbReference type="InterPro" id="IPR036860">
    <property type="entry name" value="SH2_dom_sf"/>
</dbReference>
<dbReference type="InterPro" id="IPR001660">
    <property type="entry name" value="SAM"/>
</dbReference>
<evidence type="ECO:0000313" key="8">
    <source>
        <dbReference type="EMBL" id="VEN40384.1"/>
    </source>
</evidence>
<dbReference type="InterPro" id="IPR023578">
    <property type="entry name" value="Ras_GEF_dom_sf"/>
</dbReference>
<dbReference type="FunFam" id="1.10.840.10:FF:000015">
    <property type="entry name" value="Uncharacterized protein, isoform A"/>
    <property type="match status" value="1"/>
</dbReference>
<dbReference type="InterPro" id="IPR051853">
    <property type="entry name" value="SH2-Ras-GEF_adapter"/>
</dbReference>
<dbReference type="Gene3D" id="3.30.505.10">
    <property type="entry name" value="SH2 domain"/>
    <property type="match status" value="1"/>
</dbReference>
<dbReference type="Gene3D" id="1.10.840.10">
    <property type="entry name" value="Ras guanine-nucleotide exchange factors catalytic domain"/>
    <property type="match status" value="1"/>
</dbReference>
<feature type="domain" description="SH2" evidence="5">
    <location>
        <begin position="207"/>
        <end position="306"/>
    </location>
</feature>
<dbReference type="EMBL" id="CAACVG010006529">
    <property type="protein sequence ID" value="VEN40384.1"/>
    <property type="molecule type" value="Genomic_DNA"/>
</dbReference>
<dbReference type="GO" id="GO:0007264">
    <property type="term" value="P:small GTPase-mediated signal transduction"/>
    <property type="evidence" value="ECO:0007669"/>
    <property type="project" value="InterPro"/>
</dbReference>
<dbReference type="PROSITE" id="PS50009">
    <property type="entry name" value="RASGEF_CAT"/>
    <property type="match status" value="1"/>
</dbReference>
<feature type="domain" description="SAM" evidence="7">
    <location>
        <begin position="60"/>
        <end position="122"/>
    </location>
</feature>
<dbReference type="GO" id="GO:0001784">
    <property type="term" value="F:phosphotyrosine residue binding"/>
    <property type="evidence" value="ECO:0007669"/>
    <property type="project" value="InterPro"/>
</dbReference>
<dbReference type="SMART" id="SM00252">
    <property type="entry name" value="SH2"/>
    <property type="match status" value="1"/>
</dbReference>
<evidence type="ECO:0008006" key="10">
    <source>
        <dbReference type="Google" id="ProtNLM"/>
    </source>
</evidence>